<proteinExistence type="predicted"/>
<dbReference type="EMBL" id="MAYW01000002">
    <property type="protein sequence ID" value="ODS34698.1"/>
    <property type="molecule type" value="Genomic_DNA"/>
</dbReference>
<protein>
    <submittedName>
        <fullName evidence="1">Transposase IS4 family protein</fullName>
    </submittedName>
</protein>
<reference evidence="1 2" key="1">
    <citation type="submission" date="2016-07" db="EMBL/GenBank/DDBJ databases">
        <title>Draft genome of Scalindua rubra, obtained from a brine-seawater interface in the Red Sea, sheds light on salt adaptation in anammox bacteria.</title>
        <authorList>
            <person name="Speth D.R."/>
            <person name="Lagkouvardos I."/>
            <person name="Wang Y."/>
            <person name="Qian P.-Y."/>
            <person name="Dutilh B.E."/>
            <person name="Jetten M.S."/>
        </authorList>
    </citation>
    <scope>NUCLEOTIDE SEQUENCE [LARGE SCALE GENOMIC DNA]</scope>
    <source>
        <strain evidence="1">BSI-1</strain>
    </source>
</reference>
<dbReference type="PATRIC" id="fig|1872076.5.peg.150"/>
<dbReference type="NCBIfam" id="NF033559">
    <property type="entry name" value="transpos_IS1634"/>
    <property type="match status" value="1"/>
</dbReference>
<accession>A0A1E3XGG1</accession>
<dbReference type="AlphaFoldDB" id="A0A1E3XGG1"/>
<gene>
    <name evidence="1" type="ORF">SCARUB_00134</name>
</gene>
<dbReference type="InterPro" id="IPR047654">
    <property type="entry name" value="IS1634_transpos"/>
</dbReference>
<dbReference type="Proteomes" id="UP000094056">
    <property type="component" value="Unassembled WGS sequence"/>
</dbReference>
<evidence type="ECO:0000313" key="2">
    <source>
        <dbReference type="Proteomes" id="UP000094056"/>
    </source>
</evidence>
<name>A0A1E3XGG1_9BACT</name>
<comment type="caution">
    <text evidence="1">The sequence shown here is derived from an EMBL/GenBank/DDBJ whole genome shotgun (WGS) entry which is preliminary data.</text>
</comment>
<organism evidence="1 2">
    <name type="scientific">Candidatus Scalindua rubra</name>
    <dbReference type="NCBI Taxonomy" id="1872076"/>
    <lineage>
        <taxon>Bacteria</taxon>
        <taxon>Pseudomonadati</taxon>
        <taxon>Planctomycetota</taxon>
        <taxon>Candidatus Brocadiia</taxon>
        <taxon>Candidatus Brocadiales</taxon>
        <taxon>Candidatus Scalinduaceae</taxon>
        <taxon>Candidatus Scalindua</taxon>
    </lineage>
</organism>
<sequence length="310" mass="35908">MQEYGSLDTEETIKKMKGSEYPIKYLIGTPKGRLTKLEKKFLDKPWEEVRDKVKVKLLKEACPSLVKARDGELYVLVESADRVNKERSMRRHKLKRLWARLKQLQAQSNTRDQLLLKIGAAKKEAGRVYPLVKINLPDAKGIVNKETFTFSLNKDKFCKVMKKEGKYLLRSNLTATDPGLLWKQYMLLGEIEQAFKEIKGDLLIRPIHHQKDIRIEAHIFVAFQAYCLNVTLKQRLKLLAPGLTPRAVIEKFKKIQMLDVHLPTTDGKQLVLTRYTQPEREHKMLLNQMKLNLPKQPPPKITSNGETIVK</sequence>
<evidence type="ECO:0000313" key="1">
    <source>
        <dbReference type="EMBL" id="ODS34698.1"/>
    </source>
</evidence>